<keyword evidence="1" id="KW-0472">Membrane</keyword>
<gene>
    <name evidence="3" type="ORF">BJ878DRAFT_500382</name>
</gene>
<feature type="transmembrane region" description="Helical" evidence="1">
    <location>
        <begin position="28"/>
        <end position="49"/>
    </location>
</feature>
<accession>A0A9P7Z503</accession>
<keyword evidence="4" id="KW-1185">Reference proteome</keyword>
<evidence type="ECO:0000313" key="3">
    <source>
        <dbReference type="EMBL" id="KAG9245693.1"/>
    </source>
</evidence>
<comment type="caution">
    <text evidence="3">The sequence shown here is derived from an EMBL/GenBank/DDBJ whole genome shotgun (WGS) entry which is preliminary data.</text>
</comment>
<name>A0A9P7Z503_9HELO</name>
<feature type="chain" id="PRO_5040449710" evidence="2">
    <location>
        <begin position="19"/>
        <end position="71"/>
    </location>
</feature>
<sequence>MNWLRLLVLYLVPISCYASSDAILRPCFILRNGFEVILLYIGFLAFAPYRAADYNRIRGSFALGSRRLAST</sequence>
<dbReference type="Proteomes" id="UP000887226">
    <property type="component" value="Unassembled WGS sequence"/>
</dbReference>
<keyword evidence="1" id="KW-1133">Transmembrane helix</keyword>
<keyword evidence="1" id="KW-0812">Transmembrane</keyword>
<dbReference type="AlphaFoldDB" id="A0A9P7Z503"/>
<protein>
    <submittedName>
        <fullName evidence="3">Uncharacterized protein</fullName>
    </submittedName>
</protein>
<reference evidence="3" key="1">
    <citation type="journal article" date="2021" name="IMA Fungus">
        <title>Genomic characterization of three marine fungi, including Emericellopsis atlantica sp. nov. with signatures of a generalist lifestyle and marine biomass degradation.</title>
        <authorList>
            <person name="Hagestad O.C."/>
            <person name="Hou L."/>
            <person name="Andersen J.H."/>
            <person name="Hansen E.H."/>
            <person name="Altermark B."/>
            <person name="Li C."/>
            <person name="Kuhnert E."/>
            <person name="Cox R.J."/>
            <person name="Crous P.W."/>
            <person name="Spatafora J.W."/>
            <person name="Lail K."/>
            <person name="Amirebrahimi M."/>
            <person name="Lipzen A."/>
            <person name="Pangilinan J."/>
            <person name="Andreopoulos W."/>
            <person name="Hayes R.D."/>
            <person name="Ng V."/>
            <person name="Grigoriev I.V."/>
            <person name="Jackson S.A."/>
            <person name="Sutton T.D.S."/>
            <person name="Dobson A.D.W."/>
            <person name="Rama T."/>
        </authorList>
    </citation>
    <scope>NUCLEOTIDE SEQUENCE</scope>
    <source>
        <strain evidence="3">TRa3180A</strain>
    </source>
</reference>
<keyword evidence="2" id="KW-0732">Signal</keyword>
<dbReference type="EMBL" id="MU253835">
    <property type="protein sequence ID" value="KAG9245693.1"/>
    <property type="molecule type" value="Genomic_DNA"/>
</dbReference>
<proteinExistence type="predicted"/>
<feature type="signal peptide" evidence="2">
    <location>
        <begin position="1"/>
        <end position="18"/>
    </location>
</feature>
<evidence type="ECO:0000256" key="2">
    <source>
        <dbReference type="SAM" id="SignalP"/>
    </source>
</evidence>
<evidence type="ECO:0000313" key="4">
    <source>
        <dbReference type="Proteomes" id="UP000887226"/>
    </source>
</evidence>
<evidence type="ECO:0000256" key="1">
    <source>
        <dbReference type="SAM" id="Phobius"/>
    </source>
</evidence>
<organism evidence="3 4">
    <name type="scientific">Calycina marina</name>
    <dbReference type="NCBI Taxonomy" id="1763456"/>
    <lineage>
        <taxon>Eukaryota</taxon>
        <taxon>Fungi</taxon>
        <taxon>Dikarya</taxon>
        <taxon>Ascomycota</taxon>
        <taxon>Pezizomycotina</taxon>
        <taxon>Leotiomycetes</taxon>
        <taxon>Helotiales</taxon>
        <taxon>Pezizellaceae</taxon>
        <taxon>Calycina</taxon>
    </lineage>
</organism>